<comment type="caution">
    <text evidence="2">The sequence shown here is derived from an EMBL/GenBank/DDBJ whole genome shotgun (WGS) entry which is preliminary data.</text>
</comment>
<proteinExistence type="predicted"/>
<keyword evidence="3" id="KW-1185">Reference proteome</keyword>
<name>A0ABS3YUY9_9BACT</name>
<evidence type="ECO:0000313" key="3">
    <source>
        <dbReference type="Proteomes" id="UP000677244"/>
    </source>
</evidence>
<reference evidence="2 3" key="1">
    <citation type="submission" date="2021-03" db="EMBL/GenBank/DDBJ databases">
        <title>Assistant Professor.</title>
        <authorList>
            <person name="Huq M.A."/>
        </authorList>
    </citation>
    <scope>NUCLEOTIDE SEQUENCE [LARGE SCALE GENOMIC DNA]</scope>
    <source>
        <strain evidence="2 3">MAH-29</strain>
    </source>
</reference>
<keyword evidence="1" id="KW-0812">Transmembrane</keyword>
<evidence type="ECO:0000256" key="1">
    <source>
        <dbReference type="SAM" id="Phobius"/>
    </source>
</evidence>
<organism evidence="2 3">
    <name type="scientific">Niastella soli</name>
    <dbReference type="NCBI Taxonomy" id="2821487"/>
    <lineage>
        <taxon>Bacteria</taxon>
        <taxon>Pseudomonadati</taxon>
        <taxon>Bacteroidota</taxon>
        <taxon>Chitinophagia</taxon>
        <taxon>Chitinophagales</taxon>
        <taxon>Chitinophagaceae</taxon>
        <taxon>Niastella</taxon>
    </lineage>
</organism>
<feature type="transmembrane region" description="Helical" evidence="1">
    <location>
        <begin position="28"/>
        <end position="48"/>
    </location>
</feature>
<evidence type="ECO:0000313" key="2">
    <source>
        <dbReference type="EMBL" id="MBO9201705.1"/>
    </source>
</evidence>
<dbReference type="Proteomes" id="UP000677244">
    <property type="component" value="Unassembled WGS sequence"/>
</dbReference>
<dbReference type="RefSeq" id="WP_209139759.1">
    <property type="nucleotide sequence ID" value="NZ_JAGHKO010000004.1"/>
</dbReference>
<accession>A0ABS3YUY9</accession>
<protein>
    <submittedName>
        <fullName evidence="2">Uncharacterized protein</fullName>
    </submittedName>
</protein>
<keyword evidence="1" id="KW-1133">Transmembrane helix</keyword>
<sequence>MADQEIIKHTKKILKVSTDHTKSWKHKLFEIIFEIFIIVFAVTLSLYLHERAQKTEEHHLQDEFLLGLKEDLQNDIKELSEDSLSYIKTIKGFRYFNRVGLEQSTKDSIPYYWTTLFSTADLQPNDSRFQGLKSAGKLYVINNKKLLNDILDLYQEKIPMLLRATNMYTDFKINRLVSYLEINLSSNNRNDNNLKELVKKSQELRNYLSTDDAIMDIIKRYHQVMDQSRLLIHKISKEVGE</sequence>
<gene>
    <name evidence="2" type="ORF">J7I42_15595</name>
</gene>
<keyword evidence="1" id="KW-0472">Membrane</keyword>
<dbReference type="EMBL" id="JAGHKO010000004">
    <property type="protein sequence ID" value="MBO9201705.1"/>
    <property type="molecule type" value="Genomic_DNA"/>
</dbReference>